<accession>A0A6A6E1Z8</accession>
<evidence type="ECO:0000313" key="1">
    <source>
        <dbReference type="EMBL" id="KAF2185025.1"/>
    </source>
</evidence>
<protein>
    <submittedName>
        <fullName evidence="1">Uncharacterized protein</fullName>
    </submittedName>
</protein>
<proteinExistence type="predicted"/>
<dbReference type="AlphaFoldDB" id="A0A6A6E1Z8"/>
<gene>
    <name evidence="1" type="ORF">K469DRAFT_577492</name>
</gene>
<evidence type="ECO:0000313" key="2">
    <source>
        <dbReference type="Proteomes" id="UP000800200"/>
    </source>
</evidence>
<dbReference type="Proteomes" id="UP000800200">
    <property type="component" value="Unassembled WGS sequence"/>
</dbReference>
<keyword evidence="2" id="KW-1185">Reference proteome</keyword>
<dbReference type="OrthoDB" id="289721at2759"/>
<dbReference type="EMBL" id="ML994635">
    <property type="protein sequence ID" value="KAF2185025.1"/>
    <property type="molecule type" value="Genomic_DNA"/>
</dbReference>
<reference evidence="1" key="1">
    <citation type="journal article" date="2020" name="Stud. Mycol.">
        <title>101 Dothideomycetes genomes: a test case for predicting lifestyles and emergence of pathogens.</title>
        <authorList>
            <person name="Haridas S."/>
            <person name="Albert R."/>
            <person name="Binder M."/>
            <person name="Bloem J."/>
            <person name="Labutti K."/>
            <person name="Salamov A."/>
            <person name="Andreopoulos B."/>
            <person name="Baker S."/>
            <person name="Barry K."/>
            <person name="Bills G."/>
            <person name="Bluhm B."/>
            <person name="Cannon C."/>
            <person name="Castanera R."/>
            <person name="Culley D."/>
            <person name="Daum C."/>
            <person name="Ezra D."/>
            <person name="Gonzalez J."/>
            <person name="Henrissat B."/>
            <person name="Kuo A."/>
            <person name="Liang C."/>
            <person name="Lipzen A."/>
            <person name="Lutzoni F."/>
            <person name="Magnuson J."/>
            <person name="Mondo S."/>
            <person name="Nolan M."/>
            <person name="Ohm R."/>
            <person name="Pangilinan J."/>
            <person name="Park H.-J."/>
            <person name="Ramirez L."/>
            <person name="Alfaro M."/>
            <person name="Sun H."/>
            <person name="Tritt A."/>
            <person name="Yoshinaga Y."/>
            <person name="Zwiers L.-H."/>
            <person name="Turgeon B."/>
            <person name="Goodwin S."/>
            <person name="Spatafora J."/>
            <person name="Crous P."/>
            <person name="Grigoriev I."/>
        </authorList>
    </citation>
    <scope>NUCLEOTIDE SEQUENCE</scope>
    <source>
        <strain evidence="1">CBS 207.26</strain>
    </source>
</reference>
<sequence>MKRKRTATVGDKPFKRSREAFSQSALATTPGVDHPVLRRLYPEVVSLRHYLLSRLSSCSKNRRRKISQLGLSEPCRDATTTQSVDVELGRLLDSTLVGVSHKTIAASRDESARTRELESFSQQLSGSTFKPGYFLQSEVGDVILEITPLTDPRIFSVTGSSEPVREDRMDSTSVLLNAFPELCPTGPILTWIP</sequence>
<name>A0A6A6E1Z8_9PEZI</name>
<organism evidence="1 2">
    <name type="scientific">Zopfia rhizophila CBS 207.26</name>
    <dbReference type="NCBI Taxonomy" id="1314779"/>
    <lineage>
        <taxon>Eukaryota</taxon>
        <taxon>Fungi</taxon>
        <taxon>Dikarya</taxon>
        <taxon>Ascomycota</taxon>
        <taxon>Pezizomycotina</taxon>
        <taxon>Dothideomycetes</taxon>
        <taxon>Dothideomycetes incertae sedis</taxon>
        <taxon>Zopfiaceae</taxon>
        <taxon>Zopfia</taxon>
    </lineage>
</organism>